<dbReference type="InterPro" id="IPR033469">
    <property type="entry name" value="CYTH-like_dom_sf"/>
</dbReference>
<sequence>MATELELKLMLQSEYLKSASDFLDEICALSDDDTVSRQPTLNLMNAYYDTEDGQLMLGGMALRIRAVNDQFIQTVKTRGTSRIGMHARGEWEWQLENDYLDLSLLKDVPLPDVLQDMSWSRHLQQAYRTDFQRQVWNIQQGDTKMEVVCDQGKVTSPYGEDSICELELELKSGPEAALYEFALRIAERVPIQVSVVSKAQKGVRLKHGQIEFPQRPIASVSRMALAAYWYEVWLVYWEAMFFMQDEVLLQPFRHTIGQLRPCLPTHLDQALVELDNALGELYKADEDKVLELLGGLKSIGSLMLKIGQWLNQQSH</sequence>
<dbReference type="AlphaFoldDB" id="F6CYT7"/>
<evidence type="ECO:0000313" key="3">
    <source>
        <dbReference type="Proteomes" id="UP000009230"/>
    </source>
</evidence>
<dbReference type="PANTHER" id="PTHR39569:SF1">
    <property type="entry name" value="INORGANIC TRIPHOSPHATASE"/>
    <property type="match status" value="1"/>
</dbReference>
<dbReference type="OrthoDB" id="3034217at2"/>
<protein>
    <submittedName>
        <fullName evidence="2">Adenylate cyclase</fullName>
    </submittedName>
</protein>
<feature type="domain" description="CYTH" evidence="1">
    <location>
        <begin position="2"/>
        <end position="209"/>
    </location>
</feature>
<dbReference type="EMBL" id="CP002771">
    <property type="protein sequence ID" value="AEF55769.1"/>
    <property type="molecule type" value="Genomic_DNA"/>
</dbReference>
<organism evidence="2 3">
    <name type="scientific">Marinomonas posidonica (strain CECT 7376 / NCIMB 14433 / IVIA-Po-181)</name>
    <dbReference type="NCBI Taxonomy" id="491952"/>
    <lineage>
        <taxon>Bacteria</taxon>
        <taxon>Pseudomonadati</taxon>
        <taxon>Pseudomonadota</taxon>
        <taxon>Gammaproteobacteria</taxon>
        <taxon>Oceanospirillales</taxon>
        <taxon>Oceanospirillaceae</taxon>
        <taxon>Marinomonas</taxon>
    </lineage>
</organism>
<dbReference type="InterPro" id="IPR039013">
    <property type="entry name" value="YgiF"/>
</dbReference>
<reference evidence="2 3" key="1">
    <citation type="journal article" date="2012" name="Stand. Genomic Sci.">
        <title>Complete genome sequence of Marinomonas posidonica type strain (IVIA-Po-181(T)).</title>
        <authorList>
            <person name="Lucas-Elio P."/>
            <person name="Goodwin L."/>
            <person name="Woyke T."/>
            <person name="Pitluck S."/>
            <person name="Nolan M."/>
            <person name="Kyrpides N.C."/>
            <person name="Detter J.C."/>
            <person name="Copeland A."/>
            <person name="Lu M."/>
            <person name="Bruce D."/>
            <person name="Detter C."/>
            <person name="Tapia R."/>
            <person name="Han S."/>
            <person name="Land M.L."/>
            <person name="Ivanova N."/>
            <person name="Mikhailova N."/>
            <person name="Johnston A.W."/>
            <person name="Sanchez-Amat A."/>
        </authorList>
    </citation>
    <scope>NUCLEOTIDE SEQUENCE [LARGE SCALE GENOMIC DNA]</scope>
    <source>
        <strain evidence="3">CECT 7376 / NCIMB 14433 / IVIA-Po-181</strain>
    </source>
</reference>
<dbReference type="PANTHER" id="PTHR39569">
    <property type="entry name" value="INORGANIC TRIPHOSPHATASE"/>
    <property type="match status" value="1"/>
</dbReference>
<evidence type="ECO:0000259" key="1">
    <source>
        <dbReference type="PROSITE" id="PS51707"/>
    </source>
</evidence>
<dbReference type="InterPro" id="IPR023577">
    <property type="entry name" value="CYTH_domain"/>
</dbReference>
<dbReference type="RefSeq" id="WP_013797241.1">
    <property type="nucleotide sequence ID" value="NC_015559.1"/>
</dbReference>
<dbReference type="eggNOG" id="COG3025">
    <property type="taxonomic scope" value="Bacteria"/>
</dbReference>
<dbReference type="KEGG" id="mpc:Mar181_2738"/>
<dbReference type="SUPFAM" id="SSF55154">
    <property type="entry name" value="CYTH-like phosphatases"/>
    <property type="match status" value="1"/>
</dbReference>
<accession>F6CYT7</accession>
<dbReference type="SMART" id="SM01118">
    <property type="entry name" value="CYTH"/>
    <property type="match status" value="1"/>
</dbReference>
<dbReference type="HOGENOM" id="CLU_040400_2_0_6"/>
<dbReference type="Gene3D" id="2.40.320.10">
    <property type="entry name" value="Hypothetical Protein Pfu-838710-001"/>
    <property type="match status" value="1"/>
</dbReference>
<dbReference type="GO" id="GO:0046872">
    <property type="term" value="F:metal ion binding"/>
    <property type="evidence" value="ECO:0007669"/>
    <property type="project" value="TreeGrafter"/>
</dbReference>
<dbReference type="GO" id="GO:0050355">
    <property type="term" value="F:inorganic triphosphate phosphatase activity"/>
    <property type="evidence" value="ECO:0007669"/>
    <property type="project" value="InterPro"/>
</dbReference>
<dbReference type="Pfam" id="PF01928">
    <property type="entry name" value="CYTH"/>
    <property type="match status" value="1"/>
</dbReference>
<proteinExistence type="predicted"/>
<dbReference type="STRING" id="491952.Mar181_2738"/>
<evidence type="ECO:0000313" key="2">
    <source>
        <dbReference type="EMBL" id="AEF55769.1"/>
    </source>
</evidence>
<gene>
    <name evidence="2" type="ordered locus">Mar181_2738</name>
</gene>
<name>F6CYT7_MARPP</name>
<dbReference type="Proteomes" id="UP000009230">
    <property type="component" value="Chromosome"/>
</dbReference>
<keyword evidence="3" id="KW-1185">Reference proteome</keyword>
<dbReference type="CDD" id="cd07756">
    <property type="entry name" value="CYTH-like_Pase_CHAD"/>
    <property type="match status" value="1"/>
</dbReference>
<dbReference type="PROSITE" id="PS51707">
    <property type="entry name" value="CYTH"/>
    <property type="match status" value="1"/>
</dbReference>